<evidence type="ECO:0000313" key="3">
    <source>
        <dbReference type="Proteomes" id="UP001179952"/>
    </source>
</evidence>
<keyword evidence="3" id="KW-1185">Reference proteome</keyword>
<proteinExistence type="predicted"/>
<feature type="region of interest" description="Disordered" evidence="1">
    <location>
        <begin position="38"/>
        <end position="63"/>
    </location>
</feature>
<dbReference type="Proteomes" id="UP001179952">
    <property type="component" value="Unassembled WGS sequence"/>
</dbReference>
<dbReference type="PANTHER" id="PTHR36045:SF2">
    <property type="entry name" value="OS04G0558500 PROTEIN"/>
    <property type="match status" value="1"/>
</dbReference>
<accession>A0AAV9ASV3</accession>
<evidence type="ECO:0000256" key="1">
    <source>
        <dbReference type="SAM" id="MobiDB-lite"/>
    </source>
</evidence>
<reference evidence="2" key="1">
    <citation type="journal article" date="2023" name="Nat. Commun.">
        <title>Diploid and tetraploid genomes of Acorus and the evolution of monocots.</title>
        <authorList>
            <person name="Ma L."/>
            <person name="Liu K.W."/>
            <person name="Li Z."/>
            <person name="Hsiao Y.Y."/>
            <person name="Qi Y."/>
            <person name="Fu T."/>
            <person name="Tang G.D."/>
            <person name="Zhang D."/>
            <person name="Sun W.H."/>
            <person name="Liu D.K."/>
            <person name="Li Y."/>
            <person name="Chen G.Z."/>
            <person name="Liu X.D."/>
            <person name="Liao X.Y."/>
            <person name="Jiang Y.T."/>
            <person name="Yu X."/>
            <person name="Hao Y."/>
            <person name="Huang J."/>
            <person name="Zhao X.W."/>
            <person name="Ke S."/>
            <person name="Chen Y.Y."/>
            <person name="Wu W.L."/>
            <person name="Hsu J.L."/>
            <person name="Lin Y.F."/>
            <person name="Huang M.D."/>
            <person name="Li C.Y."/>
            <person name="Huang L."/>
            <person name="Wang Z.W."/>
            <person name="Zhao X."/>
            <person name="Zhong W.Y."/>
            <person name="Peng D.H."/>
            <person name="Ahmad S."/>
            <person name="Lan S."/>
            <person name="Zhang J.S."/>
            <person name="Tsai W.C."/>
            <person name="Van de Peer Y."/>
            <person name="Liu Z.J."/>
        </authorList>
    </citation>
    <scope>NUCLEOTIDE SEQUENCE</scope>
    <source>
        <strain evidence="2">SCP</strain>
    </source>
</reference>
<evidence type="ECO:0000313" key="2">
    <source>
        <dbReference type="EMBL" id="KAK1267155.1"/>
    </source>
</evidence>
<organism evidence="2 3">
    <name type="scientific">Acorus gramineus</name>
    <name type="common">Dwarf sweet flag</name>
    <dbReference type="NCBI Taxonomy" id="55184"/>
    <lineage>
        <taxon>Eukaryota</taxon>
        <taxon>Viridiplantae</taxon>
        <taxon>Streptophyta</taxon>
        <taxon>Embryophyta</taxon>
        <taxon>Tracheophyta</taxon>
        <taxon>Spermatophyta</taxon>
        <taxon>Magnoliopsida</taxon>
        <taxon>Liliopsida</taxon>
        <taxon>Acoraceae</taxon>
        <taxon>Acorus</taxon>
    </lineage>
</organism>
<gene>
    <name evidence="2" type="ORF">QJS04_geneDACA000404</name>
</gene>
<dbReference type="PANTHER" id="PTHR36045">
    <property type="entry name" value="OS04G0558500 PROTEIN"/>
    <property type="match status" value="1"/>
</dbReference>
<comment type="caution">
    <text evidence="2">The sequence shown here is derived from an EMBL/GenBank/DDBJ whole genome shotgun (WGS) entry which is preliminary data.</text>
</comment>
<dbReference type="EMBL" id="JAUJYN010000007">
    <property type="protein sequence ID" value="KAK1267155.1"/>
    <property type="molecule type" value="Genomic_DNA"/>
</dbReference>
<dbReference type="AlphaFoldDB" id="A0AAV9ASV3"/>
<name>A0AAV9ASV3_ACOGR</name>
<protein>
    <submittedName>
        <fullName evidence="2">Uncharacterized protein</fullName>
    </submittedName>
</protein>
<sequence length="244" mass="27460">MAAVRLQGVRGEWEVMAEEEKDEVVMVVVVEKMEGETEEEEKPWIERRPQEPIGSPSWPTREDSIAFGEEKPEVVVVRGHGQDGGAGHSPRREVGAREEHELCIGWVEKKKVPRVVFFKKRRRERARRAGEGTGTLEGIARRILYFRRTFPDELSITLSSLLASKRPELPQIADSLTSRLPAEGDLLPEAREGEASKGSPLAEEDPEIAEKIDLFKAKIPRNAAVVPITLKRMNDRIAAINKLE</sequence>
<reference evidence="2" key="2">
    <citation type="submission" date="2023-06" db="EMBL/GenBank/DDBJ databases">
        <authorList>
            <person name="Ma L."/>
            <person name="Liu K.-W."/>
            <person name="Li Z."/>
            <person name="Hsiao Y.-Y."/>
            <person name="Qi Y."/>
            <person name="Fu T."/>
            <person name="Tang G."/>
            <person name="Zhang D."/>
            <person name="Sun W.-H."/>
            <person name="Liu D.-K."/>
            <person name="Li Y."/>
            <person name="Chen G.-Z."/>
            <person name="Liu X.-D."/>
            <person name="Liao X.-Y."/>
            <person name="Jiang Y.-T."/>
            <person name="Yu X."/>
            <person name="Hao Y."/>
            <person name="Huang J."/>
            <person name="Zhao X.-W."/>
            <person name="Ke S."/>
            <person name="Chen Y.-Y."/>
            <person name="Wu W.-L."/>
            <person name="Hsu J.-L."/>
            <person name="Lin Y.-F."/>
            <person name="Huang M.-D."/>
            <person name="Li C.-Y."/>
            <person name="Huang L."/>
            <person name="Wang Z.-W."/>
            <person name="Zhao X."/>
            <person name="Zhong W.-Y."/>
            <person name="Peng D.-H."/>
            <person name="Ahmad S."/>
            <person name="Lan S."/>
            <person name="Zhang J.-S."/>
            <person name="Tsai W.-C."/>
            <person name="Van De Peer Y."/>
            <person name="Liu Z.-J."/>
        </authorList>
    </citation>
    <scope>NUCLEOTIDE SEQUENCE</scope>
    <source>
        <strain evidence="2">SCP</strain>
        <tissue evidence="2">Leaves</tissue>
    </source>
</reference>